<organism evidence="1 2">
    <name type="scientific">Prevotella dentalis (strain ATCC 49559 / DSM 3688 / JCM 13448 / NCTC 12043 / ES 2772)</name>
    <name type="common">Mitsuokella dentalis</name>
    <dbReference type="NCBI Taxonomy" id="908937"/>
    <lineage>
        <taxon>Bacteria</taxon>
        <taxon>Pseudomonadati</taxon>
        <taxon>Bacteroidota</taxon>
        <taxon>Bacteroidia</taxon>
        <taxon>Bacteroidales</taxon>
        <taxon>Prevotellaceae</taxon>
        <taxon>Prevotella</taxon>
    </lineage>
</organism>
<sequence>MVSSYIKALGFVLFVKLRPFLGTRKLYNRKIFHLLIHISNYNFKIRVSSNLIEKSSKYLFLRRFSHVFLLFLYRFVVPLRKAIITNVDLKSSAA</sequence>
<dbReference type="AlphaFoldDB" id="F9D467"/>
<evidence type="ECO:0000313" key="2">
    <source>
        <dbReference type="Proteomes" id="UP000007820"/>
    </source>
</evidence>
<name>F9D467_PREDD</name>
<gene>
    <name evidence="1" type="ORF">HMPREF9136_1645</name>
</gene>
<proteinExistence type="predicted"/>
<dbReference type="EMBL" id="AFPW01000023">
    <property type="protein sequence ID" value="EGQ14110.1"/>
    <property type="molecule type" value="Genomic_DNA"/>
</dbReference>
<dbReference type="Proteomes" id="UP000007820">
    <property type="component" value="Unassembled WGS sequence"/>
</dbReference>
<comment type="caution">
    <text evidence="1">The sequence shown here is derived from an EMBL/GenBank/DDBJ whole genome shotgun (WGS) entry which is preliminary data.</text>
</comment>
<reference evidence="1 2" key="1">
    <citation type="submission" date="2011-04" db="EMBL/GenBank/DDBJ databases">
        <authorList>
            <person name="Muzny D."/>
            <person name="Qin X."/>
            <person name="Deng J."/>
            <person name="Jiang H."/>
            <person name="Liu Y."/>
            <person name="Qu J."/>
            <person name="Song X.-Z."/>
            <person name="Zhang L."/>
            <person name="Thornton R."/>
            <person name="Coyle M."/>
            <person name="Francisco L."/>
            <person name="Jackson L."/>
            <person name="Javaid M."/>
            <person name="Korchina V."/>
            <person name="Kovar C."/>
            <person name="Mata R."/>
            <person name="Mathew T."/>
            <person name="Ngo R."/>
            <person name="Nguyen L."/>
            <person name="Nguyen N."/>
            <person name="Okwuonu G."/>
            <person name="Ongeri F."/>
            <person name="Pham C."/>
            <person name="Simmons D."/>
            <person name="Wilczek-Boney K."/>
            <person name="Hale W."/>
            <person name="Jakkamsetti A."/>
            <person name="Pham P."/>
            <person name="Ruth R."/>
            <person name="San Lucas F."/>
            <person name="Warren J."/>
            <person name="Zhang J."/>
            <person name="Zhao Z."/>
            <person name="Zhou C."/>
            <person name="Zhu D."/>
            <person name="Lee S."/>
            <person name="Bess C."/>
            <person name="Blankenburg K."/>
            <person name="Forbes L."/>
            <person name="Fu Q."/>
            <person name="Gubbala S."/>
            <person name="Hirani K."/>
            <person name="Jayaseelan J.C."/>
            <person name="Lara F."/>
            <person name="Munidasa M."/>
            <person name="Palculict T."/>
            <person name="Patil S."/>
            <person name="Pu L.-L."/>
            <person name="Saada N."/>
            <person name="Tang L."/>
            <person name="Weissenberger G."/>
            <person name="Zhu Y."/>
            <person name="Hemphill L."/>
            <person name="Shang Y."/>
            <person name="Youmans B."/>
            <person name="Ayvaz T."/>
            <person name="Ross M."/>
            <person name="Santibanez J."/>
            <person name="Aqrawi P."/>
            <person name="Gross S."/>
            <person name="Joshi V."/>
            <person name="Fowler G."/>
            <person name="Nazareth L."/>
            <person name="Reid J."/>
            <person name="Worley K."/>
            <person name="Petrosino J."/>
            <person name="Highlander S."/>
            <person name="Gibbs R."/>
        </authorList>
    </citation>
    <scope>NUCLEOTIDE SEQUENCE [LARGE SCALE GENOMIC DNA]</scope>
    <source>
        <strain evidence="1 2">DSM 3688</strain>
    </source>
</reference>
<protein>
    <submittedName>
        <fullName evidence="1">Uncharacterized protein</fullName>
    </submittedName>
</protein>
<evidence type="ECO:0000313" key="1">
    <source>
        <dbReference type="EMBL" id="EGQ14110.1"/>
    </source>
</evidence>
<accession>F9D467</accession>